<keyword evidence="2" id="KW-1185">Reference proteome</keyword>
<reference evidence="1" key="1">
    <citation type="submission" date="2025-08" db="UniProtKB">
        <authorList>
            <consortium name="Ensembl"/>
        </authorList>
    </citation>
    <scope>IDENTIFICATION</scope>
</reference>
<name>A0A8C5ZFI9_MARMA</name>
<protein>
    <submittedName>
        <fullName evidence="1">Uncharacterized protein</fullName>
    </submittedName>
</protein>
<accession>A0A8C5ZFI9</accession>
<dbReference type="AlphaFoldDB" id="A0A8C5ZFI9"/>
<sequence length="57" mass="6628">MTEQPRETLQIRIVGSRSLIWWPISAFRGDPTSCLLVYVPSVDTEYLTVYQLLDLKK</sequence>
<organism evidence="1 2">
    <name type="scientific">Marmota marmota marmota</name>
    <name type="common">Alpine marmot</name>
    <dbReference type="NCBI Taxonomy" id="9994"/>
    <lineage>
        <taxon>Eukaryota</taxon>
        <taxon>Metazoa</taxon>
        <taxon>Chordata</taxon>
        <taxon>Craniata</taxon>
        <taxon>Vertebrata</taxon>
        <taxon>Euteleostomi</taxon>
        <taxon>Mammalia</taxon>
        <taxon>Eutheria</taxon>
        <taxon>Euarchontoglires</taxon>
        <taxon>Glires</taxon>
        <taxon>Rodentia</taxon>
        <taxon>Sciuromorpha</taxon>
        <taxon>Sciuridae</taxon>
        <taxon>Xerinae</taxon>
        <taxon>Marmotini</taxon>
        <taxon>Marmota</taxon>
    </lineage>
</organism>
<dbReference type="Proteomes" id="UP000694407">
    <property type="component" value="Unplaced"/>
</dbReference>
<evidence type="ECO:0000313" key="2">
    <source>
        <dbReference type="Proteomes" id="UP000694407"/>
    </source>
</evidence>
<proteinExistence type="predicted"/>
<evidence type="ECO:0000313" key="1">
    <source>
        <dbReference type="Ensembl" id="ENSMMMP00000014165.1"/>
    </source>
</evidence>
<reference evidence="1" key="2">
    <citation type="submission" date="2025-09" db="UniProtKB">
        <authorList>
            <consortium name="Ensembl"/>
        </authorList>
    </citation>
    <scope>IDENTIFICATION</scope>
</reference>
<dbReference type="Ensembl" id="ENSMMMT00000016155.1">
    <property type="protein sequence ID" value="ENSMMMP00000014165.1"/>
    <property type="gene ID" value="ENSMMMG00000012624.1"/>
</dbReference>